<dbReference type="InterPro" id="IPR017930">
    <property type="entry name" value="Myb_dom"/>
</dbReference>
<dbReference type="SUPFAM" id="SSF46689">
    <property type="entry name" value="Homeodomain-like"/>
    <property type="match status" value="1"/>
</dbReference>
<name>A0ABD3D1Q2_9LAMI</name>
<evidence type="ECO:0000313" key="8">
    <source>
        <dbReference type="EMBL" id="KAL3635491.1"/>
    </source>
</evidence>
<evidence type="ECO:0000259" key="6">
    <source>
        <dbReference type="PROSITE" id="PS50090"/>
    </source>
</evidence>
<protein>
    <submittedName>
        <fullName evidence="8">Uncharacterized protein</fullName>
    </submittedName>
</protein>
<dbReference type="GO" id="GO:0030154">
    <property type="term" value="P:cell differentiation"/>
    <property type="evidence" value="ECO:0007669"/>
    <property type="project" value="UniProtKB-ARBA"/>
</dbReference>
<reference evidence="9" key="1">
    <citation type="journal article" date="2024" name="IScience">
        <title>Strigolactones Initiate the Formation of Haustorium-like Structures in Castilleja.</title>
        <authorList>
            <person name="Buerger M."/>
            <person name="Peterson D."/>
            <person name="Chory J."/>
        </authorList>
    </citation>
    <scope>NUCLEOTIDE SEQUENCE [LARGE SCALE GENOMIC DNA]</scope>
</reference>
<keyword evidence="2" id="KW-0805">Transcription regulation</keyword>
<dbReference type="InterPro" id="IPR009057">
    <property type="entry name" value="Homeodomain-like_sf"/>
</dbReference>
<comment type="caution">
    <text evidence="8">The sequence shown here is derived from an EMBL/GenBank/DDBJ whole genome shotgun (WGS) entry which is preliminary data.</text>
</comment>
<dbReference type="CDD" id="cd00167">
    <property type="entry name" value="SANT"/>
    <property type="match status" value="1"/>
</dbReference>
<dbReference type="PANTHER" id="PTHR47998:SF3">
    <property type="entry name" value="TRANSCRIPTION FACTOR TRY-LIKE"/>
    <property type="match status" value="1"/>
</dbReference>
<organism evidence="8 9">
    <name type="scientific">Castilleja foliolosa</name>
    <dbReference type="NCBI Taxonomy" id="1961234"/>
    <lineage>
        <taxon>Eukaryota</taxon>
        <taxon>Viridiplantae</taxon>
        <taxon>Streptophyta</taxon>
        <taxon>Embryophyta</taxon>
        <taxon>Tracheophyta</taxon>
        <taxon>Spermatophyta</taxon>
        <taxon>Magnoliopsida</taxon>
        <taxon>eudicotyledons</taxon>
        <taxon>Gunneridae</taxon>
        <taxon>Pentapetalae</taxon>
        <taxon>asterids</taxon>
        <taxon>lamiids</taxon>
        <taxon>Lamiales</taxon>
        <taxon>Orobanchaceae</taxon>
        <taxon>Pedicularideae</taxon>
        <taxon>Castillejinae</taxon>
        <taxon>Castilleja</taxon>
    </lineage>
</organism>
<feature type="domain" description="HTH myb-type" evidence="7">
    <location>
        <begin position="70"/>
        <end position="116"/>
    </location>
</feature>
<keyword evidence="4" id="KW-0804">Transcription</keyword>
<dbReference type="PANTHER" id="PTHR47998">
    <property type="entry name" value="TRANSCRIPTION FACTOR MYB51-LIKE ISOFORM X1"/>
    <property type="match status" value="1"/>
</dbReference>
<evidence type="ECO:0000256" key="2">
    <source>
        <dbReference type="ARBA" id="ARBA00023015"/>
    </source>
</evidence>
<evidence type="ECO:0000256" key="4">
    <source>
        <dbReference type="ARBA" id="ARBA00023163"/>
    </source>
</evidence>
<dbReference type="SMART" id="SM00717">
    <property type="entry name" value="SANT"/>
    <property type="match status" value="1"/>
</dbReference>
<dbReference type="PROSITE" id="PS50090">
    <property type="entry name" value="MYB_LIKE"/>
    <property type="match status" value="1"/>
</dbReference>
<keyword evidence="9" id="KW-1185">Reference proteome</keyword>
<sequence>MNQIKEQYFQLLHKYIYIYSSLKLCKALMADDQLQKPSATNQDAVDGNKDDEVVADEIPNMAHDSKQLEFTEDEETLIKRMYNLVGKRWSLIAGRIPGRSAEEIQKYWNSRPQSTLSEKQLLDTIAILVVDNQPYN</sequence>
<dbReference type="EMBL" id="JAVIJP010000027">
    <property type="protein sequence ID" value="KAL3635491.1"/>
    <property type="molecule type" value="Genomic_DNA"/>
</dbReference>
<dbReference type="PROSITE" id="PS51294">
    <property type="entry name" value="HTH_MYB"/>
    <property type="match status" value="1"/>
</dbReference>
<evidence type="ECO:0000313" key="9">
    <source>
        <dbReference type="Proteomes" id="UP001632038"/>
    </source>
</evidence>
<dbReference type="GO" id="GO:0048731">
    <property type="term" value="P:system development"/>
    <property type="evidence" value="ECO:0007669"/>
    <property type="project" value="UniProtKB-ARBA"/>
</dbReference>
<dbReference type="FunFam" id="1.10.10.60:FF:000160">
    <property type="entry name" value="MYB-like transcription factor"/>
    <property type="match status" value="1"/>
</dbReference>
<dbReference type="Proteomes" id="UP001632038">
    <property type="component" value="Unassembled WGS sequence"/>
</dbReference>
<evidence type="ECO:0000259" key="7">
    <source>
        <dbReference type="PROSITE" id="PS51294"/>
    </source>
</evidence>
<proteinExistence type="predicted"/>
<accession>A0ABD3D1Q2</accession>
<keyword evidence="3" id="KW-0238">DNA-binding</keyword>
<comment type="subcellular location">
    <subcellularLocation>
        <location evidence="1">Nucleus</location>
    </subcellularLocation>
</comment>
<dbReference type="GO" id="GO:0090558">
    <property type="term" value="P:plant epidermis development"/>
    <property type="evidence" value="ECO:0007669"/>
    <property type="project" value="UniProtKB-ARBA"/>
</dbReference>
<dbReference type="GO" id="GO:0003677">
    <property type="term" value="F:DNA binding"/>
    <property type="evidence" value="ECO:0007669"/>
    <property type="project" value="UniProtKB-KW"/>
</dbReference>
<gene>
    <name evidence="8" type="ORF">CASFOL_020038</name>
</gene>
<dbReference type="AlphaFoldDB" id="A0ABD3D1Q2"/>
<dbReference type="GO" id="GO:0005634">
    <property type="term" value="C:nucleus"/>
    <property type="evidence" value="ECO:0007669"/>
    <property type="project" value="UniProtKB-SubCell"/>
</dbReference>
<evidence type="ECO:0000256" key="3">
    <source>
        <dbReference type="ARBA" id="ARBA00023125"/>
    </source>
</evidence>
<dbReference type="Gene3D" id="1.10.10.60">
    <property type="entry name" value="Homeodomain-like"/>
    <property type="match status" value="1"/>
</dbReference>
<evidence type="ECO:0000256" key="5">
    <source>
        <dbReference type="ARBA" id="ARBA00023242"/>
    </source>
</evidence>
<feature type="domain" description="Myb-like" evidence="6">
    <location>
        <begin position="62"/>
        <end position="112"/>
    </location>
</feature>
<dbReference type="Pfam" id="PF00249">
    <property type="entry name" value="Myb_DNA-binding"/>
    <property type="match status" value="1"/>
</dbReference>
<dbReference type="GO" id="GO:0009653">
    <property type="term" value="P:anatomical structure morphogenesis"/>
    <property type="evidence" value="ECO:0007669"/>
    <property type="project" value="UniProtKB-ARBA"/>
</dbReference>
<dbReference type="InterPro" id="IPR001005">
    <property type="entry name" value="SANT/Myb"/>
</dbReference>
<dbReference type="InterPro" id="IPR015495">
    <property type="entry name" value="Myb_TF_plants"/>
</dbReference>
<evidence type="ECO:0000256" key="1">
    <source>
        <dbReference type="ARBA" id="ARBA00004123"/>
    </source>
</evidence>
<keyword evidence="5" id="KW-0539">Nucleus</keyword>